<dbReference type="Gene3D" id="1.25.40.90">
    <property type="match status" value="1"/>
</dbReference>
<organism evidence="14 15">
    <name type="scientific">Coccidioides immitis H538.4</name>
    <dbReference type="NCBI Taxonomy" id="396776"/>
    <lineage>
        <taxon>Eukaryota</taxon>
        <taxon>Fungi</taxon>
        <taxon>Dikarya</taxon>
        <taxon>Ascomycota</taxon>
        <taxon>Pezizomycotina</taxon>
        <taxon>Eurotiomycetes</taxon>
        <taxon>Eurotiomycetidae</taxon>
        <taxon>Onygenales</taxon>
        <taxon>Onygenaceae</taxon>
        <taxon>Coccidioides</taxon>
    </lineage>
</organism>
<dbReference type="GO" id="GO:0006623">
    <property type="term" value="P:protein targeting to vacuole"/>
    <property type="evidence" value="ECO:0007669"/>
    <property type="project" value="TreeGrafter"/>
</dbReference>
<evidence type="ECO:0000256" key="12">
    <source>
        <dbReference type="SAM" id="MobiDB-lite"/>
    </source>
</evidence>
<dbReference type="CDD" id="cd21385">
    <property type="entry name" value="GAT_Vps27"/>
    <property type="match status" value="1"/>
</dbReference>
<keyword evidence="10" id="KW-0862">Zinc</keyword>
<name>A0A0J8U9C5_COCIT</name>
<dbReference type="Proteomes" id="UP000054563">
    <property type="component" value="Unassembled WGS sequence"/>
</dbReference>
<dbReference type="InterPro" id="IPR049425">
    <property type="entry name" value="Vps27_GAT-like"/>
</dbReference>
<dbReference type="GO" id="GO:0043130">
    <property type="term" value="F:ubiquitin binding"/>
    <property type="evidence" value="ECO:0007669"/>
    <property type="project" value="InterPro"/>
</dbReference>
<dbReference type="AlphaFoldDB" id="A0A0J8U9C5"/>
<dbReference type="EMBL" id="DS016983">
    <property type="protein sequence ID" value="KMU83668.1"/>
    <property type="molecule type" value="Genomic_DNA"/>
</dbReference>
<feature type="region of interest" description="Disordered" evidence="12">
    <location>
        <begin position="438"/>
        <end position="596"/>
    </location>
</feature>
<dbReference type="SMART" id="SM00288">
    <property type="entry name" value="VHS"/>
    <property type="match status" value="1"/>
</dbReference>
<feature type="region of interest" description="Disordered" evidence="12">
    <location>
        <begin position="337"/>
        <end position="390"/>
    </location>
</feature>
<dbReference type="SUPFAM" id="SSF48464">
    <property type="entry name" value="ENTH/VHS domain"/>
    <property type="match status" value="1"/>
</dbReference>
<dbReference type="GO" id="GO:0032266">
    <property type="term" value="F:phosphatidylinositol-3-phosphate binding"/>
    <property type="evidence" value="ECO:0007669"/>
    <property type="project" value="TreeGrafter"/>
</dbReference>
<protein>
    <recommendedName>
        <fullName evidence="5">Vacuolar protein sorting-associated protein 27</fullName>
    </recommendedName>
</protein>
<dbReference type="FunFam" id="1.20.5.1940:FF:000001">
    <property type="entry name" value="Vacuolar protein sorting-associated protein 27"/>
    <property type="match status" value="1"/>
</dbReference>
<keyword evidence="9" id="KW-0863">Zinc-finger</keyword>
<evidence type="ECO:0000256" key="5">
    <source>
        <dbReference type="ARBA" id="ARBA00017753"/>
    </source>
</evidence>
<evidence type="ECO:0000256" key="10">
    <source>
        <dbReference type="ARBA" id="ARBA00022833"/>
    </source>
</evidence>
<feature type="compositionally biased region" description="Polar residues" evidence="12">
    <location>
        <begin position="368"/>
        <end position="381"/>
    </location>
</feature>
<dbReference type="PANTHER" id="PTHR47794:SF1">
    <property type="entry name" value="VACUOLAR PROTEIN SORTING-ASSOCIATED PROTEIN 27"/>
    <property type="match status" value="1"/>
</dbReference>
<evidence type="ECO:0000259" key="13">
    <source>
        <dbReference type="PROSITE" id="PS50179"/>
    </source>
</evidence>
<feature type="compositionally biased region" description="Polar residues" evidence="12">
    <location>
        <begin position="337"/>
        <end position="346"/>
    </location>
</feature>
<comment type="similarity">
    <text evidence="3">Belongs to the VPS27 family.</text>
</comment>
<dbReference type="Pfam" id="PF21356">
    <property type="entry name" value="Vps27_GAT-like"/>
    <property type="match status" value="1"/>
</dbReference>
<feature type="compositionally biased region" description="Polar residues" evidence="12">
    <location>
        <begin position="524"/>
        <end position="554"/>
    </location>
</feature>
<feature type="compositionally biased region" description="Polar residues" evidence="12">
    <location>
        <begin position="503"/>
        <end position="514"/>
    </location>
</feature>
<feature type="compositionally biased region" description="Polar residues" evidence="12">
    <location>
        <begin position="442"/>
        <end position="452"/>
    </location>
</feature>
<reference evidence="15" key="1">
    <citation type="journal article" date="2010" name="Genome Res.">
        <title>Population genomic sequencing of Coccidioides fungi reveals recent hybridization and transposon control.</title>
        <authorList>
            <person name="Neafsey D.E."/>
            <person name="Barker B.M."/>
            <person name="Sharpton T.J."/>
            <person name="Stajich J.E."/>
            <person name="Park D.J."/>
            <person name="Whiston E."/>
            <person name="Hung C.-Y."/>
            <person name="McMahan C."/>
            <person name="White J."/>
            <person name="Sykes S."/>
            <person name="Heiman D."/>
            <person name="Young S."/>
            <person name="Zeng Q."/>
            <person name="Abouelleil A."/>
            <person name="Aftuck L."/>
            <person name="Bessette D."/>
            <person name="Brown A."/>
            <person name="FitzGerald M."/>
            <person name="Lui A."/>
            <person name="Macdonald J.P."/>
            <person name="Priest M."/>
            <person name="Orbach M.J."/>
            <person name="Galgiani J.N."/>
            <person name="Kirkland T.N."/>
            <person name="Cole G.T."/>
            <person name="Birren B.W."/>
            <person name="Henn M.R."/>
            <person name="Taylor J.W."/>
            <person name="Rounsley S.D."/>
        </authorList>
    </citation>
    <scope>NUCLEOTIDE SEQUENCE [LARGE SCALE GENOMIC DNA]</scope>
    <source>
        <strain evidence="15">H538.4</strain>
    </source>
</reference>
<dbReference type="Pfam" id="PF00790">
    <property type="entry name" value="VHS"/>
    <property type="match status" value="1"/>
</dbReference>
<keyword evidence="8" id="KW-0967">Endosome</keyword>
<proteinExistence type="inferred from homology"/>
<feature type="region of interest" description="Disordered" evidence="12">
    <location>
        <begin position="133"/>
        <end position="171"/>
    </location>
</feature>
<comment type="function">
    <text evidence="1">Component of the ESCRT-0 complex which is the sorting receptor for ubiquitinated cargo proteins at the multivesicular body (MVB) and recruits ESCRT-I to the MVB outer membrane.</text>
</comment>
<feature type="compositionally biased region" description="Polar residues" evidence="12">
    <location>
        <begin position="460"/>
        <end position="474"/>
    </location>
</feature>
<comment type="subcellular location">
    <subcellularLocation>
        <location evidence="2">Endosome membrane</location>
        <topology evidence="2">Peripheral membrane protein</topology>
        <orientation evidence="2">Cytoplasmic side</orientation>
    </subcellularLocation>
</comment>
<dbReference type="Gene3D" id="1.20.5.1940">
    <property type="match status" value="1"/>
</dbReference>
<dbReference type="PANTHER" id="PTHR47794">
    <property type="entry name" value="VACUOLAR PROTEIN SORTING-ASSOCIATED PROTEIN 27"/>
    <property type="match status" value="1"/>
</dbReference>
<dbReference type="InterPro" id="IPR002014">
    <property type="entry name" value="VHS_dom"/>
</dbReference>
<feature type="compositionally biased region" description="Low complexity" evidence="12">
    <location>
        <begin position="571"/>
        <end position="582"/>
    </location>
</feature>
<comment type="subunit">
    <text evidence="4">Component of the ESCRT-0 complex composed of HSE1 and VPS27.</text>
</comment>
<keyword evidence="6" id="KW-0479">Metal-binding</keyword>
<dbReference type="VEuPathDB" id="FungiDB:CIHG_01451"/>
<evidence type="ECO:0000256" key="7">
    <source>
        <dbReference type="ARBA" id="ARBA00022737"/>
    </source>
</evidence>
<evidence type="ECO:0000256" key="4">
    <source>
        <dbReference type="ARBA" id="ARBA00011446"/>
    </source>
</evidence>
<evidence type="ECO:0000256" key="8">
    <source>
        <dbReference type="ARBA" id="ARBA00022753"/>
    </source>
</evidence>
<keyword evidence="11" id="KW-0472">Membrane</keyword>
<dbReference type="GO" id="GO:0043328">
    <property type="term" value="P:protein transport to vacuole involved in ubiquitin-dependent protein catabolic process via the multivesicular body sorting pathway"/>
    <property type="evidence" value="ECO:0007669"/>
    <property type="project" value="TreeGrafter"/>
</dbReference>
<dbReference type="PROSITE" id="PS50179">
    <property type="entry name" value="VHS"/>
    <property type="match status" value="1"/>
</dbReference>
<accession>A0A0J8U9C5</accession>
<dbReference type="GO" id="GO:0033565">
    <property type="term" value="C:ESCRT-0 complex"/>
    <property type="evidence" value="ECO:0007669"/>
    <property type="project" value="TreeGrafter"/>
</dbReference>
<sequence length="596" mass="65663">MAGWFSSVSPFEEQVEKATASSLEDIALNLEITDLIRSKTLTDTCVKNGGRHFLLEISSREFMDNLVSLLKTEGPNALNDSVKTKILDLIQSWALATESRSELAYVGETYRKLQWDGFQFPPKTELASSMLDSSAPPEWIDSDSFNPPGVSNRPGFKSPKTSARMEPRGGRAEADFDEDLKRALQLSLEDAKGYGRTKEEAHCCIKELDISRDPGPGTSATVLAKKDYELTATEAEKINLLATLVDRLQHQPPGTILREPQIQELYESIGALRPKLARTYGETMSKYDLHAKLSTVVRYYDRMLEERLSNTYAQQTLGAYDSLQPAQSSTNLYPSMSSHISDNQGGAESFYLGSGPDRQFPHAYPPMSRQSSVDQYEQRSPSAAAGTAPGMYARPVHSIISLASHGIKQQMPTPKSQAPHQNRSLSYSYQPLQHVAVGGQMKQDSAHPTGQQPPFAEGQYPQSPVTFQNSQYSQPIAAAASSGQQHPPSRTVAEPLASPPPAMQSTPSYAFQGSQKGGPYEPTFDTTSPPVQYTDQYHQPSYHWQQTTSATQNAYPARPINGTQISEDTSLPTPQSPYQLPLQPQPKPVEESLIEL</sequence>
<feature type="domain" description="VHS" evidence="13">
    <location>
        <begin position="36"/>
        <end position="121"/>
    </location>
</feature>
<evidence type="ECO:0000256" key="1">
    <source>
        <dbReference type="ARBA" id="ARBA00003067"/>
    </source>
</evidence>
<dbReference type="STRING" id="396776.A0A0J8U9C5"/>
<feature type="compositionally biased region" description="Polar residues" evidence="12">
    <location>
        <begin position="561"/>
        <end position="570"/>
    </location>
</feature>
<evidence type="ECO:0000256" key="3">
    <source>
        <dbReference type="ARBA" id="ARBA00008597"/>
    </source>
</evidence>
<dbReference type="GO" id="GO:0008270">
    <property type="term" value="F:zinc ion binding"/>
    <property type="evidence" value="ECO:0007669"/>
    <property type="project" value="UniProtKB-KW"/>
</dbReference>
<evidence type="ECO:0000256" key="9">
    <source>
        <dbReference type="ARBA" id="ARBA00022771"/>
    </source>
</evidence>
<evidence type="ECO:0000256" key="11">
    <source>
        <dbReference type="ARBA" id="ARBA00023136"/>
    </source>
</evidence>
<evidence type="ECO:0000313" key="15">
    <source>
        <dbReference type="Proteomes" id="UP000054563"/>
    </source>
</evidence>
<gene>
    <name evidence="14" type="ORF">CIHG_01451</name>
</gene>
<dbReference type="OrthoDB" id="957735at2759"/>
<dbReference type="GO" id="GO:0010008">
    <property type="term" value="C:endosome membrane"/>
    <property type="evidence" value="ECO:0007669"/>
    <property type="project" value="UniProtKB-SubCell"/>
</dbReference>
<evidence type="ECO:0000256" key="6">
    <source>
        <dbReference type="ARBA" id="ARBA00022723"/>
    </source>
</evidence>
<evidence type="ECO:0000256" key="2">
    <source>
        <dbReference type="ARBA" id="ARBA00004125"/>
    </source>
</evidence>
<dbReference type="InterPro" id="IPR008942">
    <property type="entry name" value="ENTH_VHS"/>
</dbReference>
<keyword evidence="7" id="KW-0677">Repeat</keyword>
<evidence type="ECO:0000313" key="14">
    <source>
        <dbReference type="EMBL" id="KMU83668.1"/>
    </source>
</evidence>